<keyword evidence="4" id="KW-1185">Reference proteome</keyword>
<evidence type="ECO:0000256" key="2">
    <source>
        <dbReference type="PIRSR" id="PIRSR016184-1"/>
    </source>
</evidence>
<evidence type="ECO:0000313" key="4">
    <source>
        <dbReference type="Proteomes" id="UP000027451"/>
    </source>
</evidence>
<dbReference type="NCBIfam" id="TIGR00654">
    <property type="entry name" value="PhzF_family"/>
    <property type="match status" value="1"/>
</dbReference>
<dbReference type="Pfam" id="PF02567">
    <property type="entry name" value="PhzC-PhzF"/>
    <property type="match status" value="1"/>
</dbReference>
<evidence type="ECO:0000313" key="3">
    <source>
        <dbReference type="EMBL" id="KDR31612.1"/>
    </source>
</evidence>
<comment type="caution">
    <text evidence="3">The sequence shown here is derived from an EMBL/GenBank/DDBJ whole genome shotgun (WGS) entry which is preliminary data.</text>
</comment>
<protein>
    <recommendedName>
        <fullName evidence="5">Phenazine biosynthesis, PhzF family protein</fullName>
    </recommendedName>
</protein>
<dbReference type="InterPro" id="IPR003719">
    <property type="entry name" value="Phenazine_PhzF-like"/>
</dbReference>
<gene>
    <name evidence="3" type="ORF">BG60_29460</name>
</gene>
<dbReference type="SUPFAM" id="SSF54506">
    <property type="entry name" value="Diaminopimelate epimerase-like"/>
    <property type="match status" value="1"/>
</dbReference>
<dbReference type="Gene3D" id="3.10.310.10">
    <property type="entry name" value="Diaminopimelate Epimerase, Chain A, domain 1"/>
    <property type="match status" value="2"/>
</dbReference>
<accession>A0A656QLP4</accession>
<dbReference type="AlphaFoldDB" id="A0A656QLP4"/>
<sequence length="303" mass="31786">MSSRTVQFKQVDVFTAVPFKGNPLAVIFDAEGLTAERMQEIARWTNLSETAFLLPPTDPRADYRVRIFTTAVELPFAGHPTLGSAHALIDAGYTPKTPGRLVQECGVGLVELAQRGDANGDADGGEWAFAAPPATIAPLSDAQCERLAAALAPAVIDFSSPPAALDNGVPWLVVRVKDAAQCFATSLQGAARESLAALVAEVGTHGIAMYGPHEAGGPATFELRVILLGAENIEDPVTGSANAALATLLRARDQRPGQRFTVRQGTALGRDGRVSIEYDDAADGAPIWIGGASVTVIDGTFRI</sequence>
<evidence type="ECO:0008006" key="5">
    <source>
        <dbReference type="Google" id="ProtNLM"/>
    </source>
</evidence>
<dbReference type="PIRSF" id="PIRSF016184">
    <property type="entry name" value="PhzC_PhzF"/>
    <property type="match status" value="1"/>
</dbReference>
<dbReference type="PANTHER" id="PTHR13774:SF32">
    <property type="entry name" value="ANTISENSE-ENHANCING SEQUENCE 1"/>
    <property type="match status" value="1"/>
</dbReference>
<dbReference type="EMBL" id="JFHD01000005">
    <property type="protein sequence ID" value="KDR31612.1"/>
    <property type="molecule type" value="Genomic_DNA"/>
</dbReference>
<reference evidence="3 4" key="1">
    <citation type="submission" date="2014-03" db="EMBL/GenBank/DDBJ databases">
        <title>Draft Genome Sequences of Four Burkholderia Strains.</title>
        <authorList>
            <person name="Liu X.Y."/>
            <person name="Li C.X."/>
            <person name="Xu J.H."/>
        </authorList>
    </citation>
    <scope>NUCLEOTIDE SEQUENCE [LARGE SCALE GENOMIC DNA]</scope>
    <source>
        <strain evidence="3 4">OP-1</strain>
    </source>
</reference>
<evidence type="ECO:0000256" key="1">
    <source>
        <dbReference type="ARBA" id="ARBA00008270"/>
    </source>
</evidence>
<dbReference type="RefSeq" id="WP_034471278.1">
    <property type="nucleotide sequence ID" value="NZ_JFHD01000005.1"/>
</dbReference>
<dbReference type="PANTHER" id="PTHR13774">
    <property type="entry name" value="PHENAZINE BIOSYNTHESIS PROTEIN"/>
    <property type="match status" value="1"/>
</dbReference>
<feature type="active site" evidence="2">
    <location>
        <position position="49"/>
    </location>
</feature>
<dbReference type="GO" id="GO:0005737">
    <property type="term" value="C:cytoplasm"/>
    <property type="evidence" value="ECO:0007669"/>
    <property type="project" value="TreeGrafter"/>
</dbReference>
<name>A0A656QLP4_9BURK</name>
<dbReference type="GO" id="GO:0016853">
    <property type="term" value="F:isomerase activity"/>
    <property type="evidence" value="ECO:0007669"/>
    <property type="project" value="TreeGrafter"/>
</dbReference>
<dbReference type="Proteomes" id="UP000027451">
    <property type="component" value="Unassembled WGS sequence"/>
</dbReference>
<proteinExistence type="inferred from homology"/>
<organism evidence="3 4">
    <name type="scientific">Caballeronia zhejiangensis</name>
    <dbReference type="NCBI Taxonomy" id="871203"/>
    <lineage>
        <taxon>Bacteria</taxon>
        <taxon>Pseudomonadati</taxon>
        <taxon>Pseudomonadota</taxon>
        <taxon>Betaproteobacteria</taxon>
        <taxon>Burkholderiales</taxon>
        <taxon>Burkholderiaceae</taxon>
        <taxon>Caballeronia</taxon>
    </lineage>
</organism>
<comment type="similarity">
    <text evidence="1">Belongs to the PhzF family.</text>
</comment>